<dbReference type="Proteomes" id="UP000714275">
    <property type="component" value="Unassembled WGS sequence"/>
</dbReference>
<organism evidence="2 3">
    <name type="scientific">Suillus placidus</name>
    <dbReference type="NCBI Taxonomy" id="48579"/>
    <lineage>
        <taxon>Eukaryota</taxon>
        <taxon>Fungi</taxon>
        <taxon>Dikarya</taxon>
        <taxon>Basidiomycota</taxon>
        <taxon>Agaricomycotina</taxon>
        <taxon>Agaricomycetes</taxon>
        <taxon>Agaricomycetidae</taxon>
        <taxon>Boletales</taxon>
        <taxon>Suillineae</taxon>
        <taxon>Suillaceae</taxon>
        <taxon>Suillus</taxon>
    </lineage>
</organism>
<keyword evidence="3" id="KW-1185">Reference proteome</keyword>
<accession>A0A9P6ZIY2</accession>
<reference evidence="2" key="1">
    <citation type="journal article" date="2020" name="New Phytol.">
        <title>Comparative genomics reveals dynamic genome evolution in host specialist ectomycorrhizal fungi.</title>
        <authorList>
            <person name="Lofgren L.A."/>
            <person name="Nguyen N.H."/>
            <person name="Vilgalys R."/>
            <person name="Ruytinx J."/>
            <person name="Liao H.L."/>
            <person name="Branco S."/>
            <person name="Kuo A."/>
            <person name="LaButti K."/>
            <person name="Lipzen A."/>
            <person name="Andreopoulos W."/>
            <person name="Pangilinan J."/>
            <person name="Riley R."/>
            <person name="Hundley H."/>
            <person name="Na H."/>
            <person name="Barry K."/>
            <person name="Grigoriev I.V."/>
            <person name="Stajich J.E."/>
            <person name="Kennedy P.G."/>
        </authorList>
    </citation>
    <scope>NUCLEOTIDE SEQUENCE</scope>
    <source>
        <strain evidence="2">DOB743</strain>
    </source>
</reference>
<feature type="compositionally biased region" description="Pro residues" evidence="1">
    <location>
        <begin position="21"/>
        <end position="34"/>
    </location>
</feature>
<evidence type="ECO:0000313" key="3">
    <source>
        <dbReference type="Proteomes" id="UP000714275"/>
    </source>
</evidence>
<dbReference type="OrthoDB" id="2669855at2759"/>
<name>A0A9P6ZIY2_9AGAM</name>
<feature type="region of interest" description="Disordered" evidence="1">
    <location>
        <begin position="171"/>
        <end position="231"/>
    </location>
</feature>
<protein>
    <submittedName>
        <fullName evidence="2">Uncharacterized protein</fullName>
    </submittedName>
</protein>
<evidence type="ECO:0000256" key="1">
    <source>
        <dbReference type="SAM" id="MobiDB-lite"/>
    </source>
</evidence>
<dbReference type="EMBL" id="JABBWD010000080">
    <property type="protein sequence ID" value="KAG1768237.1"/>
    <property type="molecule type" value="Genomic_DNA"/>
</dbReference>
<comment type="caution">
    <text evidence="2">The sequence shown here is derived from an EMBL/GenBank/DDBJ whole genome shotgun (WGS) entry which is preliminary data.</text>
</comment>
<proteinExistence type="predicted"/>
<dbReference type="AlphaFoldDB" id="A0A9P6ZIY2"/>
<feature type="region of interest" description="Disordered" evidence="1">
    <location>
        <begin position="1"/>
        <end position="64"/>
    </location>
</feature>
<gene>
    <name evidence="2" type="ORF">EV702DRAFT_1203321</name>
</gene>
<sequence length="256" mass="27219">MNPLAPEPPCKGRGSRSKIKQPPPPPAPPAPLPPYTTSETLDSNRVAPRPQPKKVKKTVTPSLSLEASNNQPTFVQCDVGGQYRFSPPIVPPGTEPDLQALNNPFMAAAKAAKEQCTPSASHNSCLVADTLECRLPSAASSDVTLSQQVLPRPATMSLLDARLHENLDPTLRPIKQSDFGSQGTDSEGSDTSEEESDDADTSDGDKDGADGQIGWGESGGHHNAHPGFLGEVQLSQPRAAIALPTDFEFQHLQYIS</sequence>
<feature type="compositionally biased region" description="Acidic residues" evidence="1">
    <location>
        <begin position="187"/>
        <end position="202"/>
    </location>
</feature>
<evidence type="ECO:0000313" key="2">
    <source>
        <dbReference type="EMBL" id="KAG1768237.1"/>
    </source>
</evidence>